<dbReference type="STRING" id="7102.A0A2A4K3G4"/>
<protein>
    <submittedName>
        <fullName evidence="6">Uncharacterized protein</fullName>
    </submittedName>
</protein>
<evidence type="ECO:0000256" key="5">
    <source>
        <dbReference type="SAM" id="Phobius"/>
    </source>
</evidence>
<dbReference type="PROSITE" id="PS51257">
    <property type="entry name" value="PROKAR_LIPOPROTEIN"/>
    <property type="match status" value="1"/>
</dbReference>
<dbReference type="PANTHER" id="PTHR11040">
    <property type="entry name" value="ZINC/IRON TRANSPORTER"/>
    <property type="match status" value="1"/>
</dbReference>
<feature type="transmembrane region" description="Helical" evidence="5">
    <location>
        <begin position="312"/>
        <end position="332"/>
    </location>
</feature>
<feature type="transmembrane region" description="Helical" evidence="5">
    <location>
        <begin position="60"/>
        <end position="82"/>
    </location>
</feature>
<feature type="transmembrane region" description="Helical" evidence="5">
    <location>
        <begin position="250"/>
        <end position="276"/>
    </location>
</feature>
<feature type="transmembrane region" description="Helical" evidence="5">
    <location>
        <begin position="282"/>
        <end position="305"/>
    </location>
</feature>
<evidence type="ECO:0000256" key="1">
    <source>
        <dbReference type="ARBA" id="ARBA00004141"/>
    </source>
</evidence>
<dbReference type="GO" id="GO:0005385">
    <property type="term" value="F:zinc ion transmembrane transporter activity"/>
    <property type="evidence" value="ECO:0007669"/>
    <property type="project" value="TreeGrafter"/>
</dbReference>
<feature type="transmembrane region" description="Helical" evidence="5">
    <location>
        <begin position="20"/>
        <end position="40"/>
    </location>
</feature>
<dbReference type="AlphaFoldDB" id="A0A2A4K3G4"/>
<comment type="caution">
    <text evidence="6">The sequence shown here is derived from an EMBL/GenBank/DDBJ whole genome shotgun (WGS) entry which is preliminary data.</text>
</comment>
<feature type="transmembrane region" description="Helical" evidence="5">
    <location>
        <begin position="219"/>
        <end position="243"/>
    </location>
</feature>
<dbReference type="Pfam" id="PF02535">
    <property type="entry name" value="Zip"/>
    <property type="match status" value="1"/>
</dbReference>
<reference evidence="6" key="1">
    <citation type="submission" date="2017-09" db="EMBL/GenBank/DDBJ databases">
        <title>Contemporary evolution of a Lepidopteran species, Heliothis virescens, in response to modern agricultural practices.</title>
        <authorList>
            <person name="Fritz M.L."/>
            <person name="Deyonke A.M."/>
            <person name="Papanicolaou A."/>
            <person name="Micinski S."/>
            <person name="Westbrook J."/>
            <person name="Gould F."/>
        </authorList>
    </citation>
    <scope>NUCLEOTIDE SEQUENCE [LARGE SCALE GENOMIC DNA]</scope>
    <source>
        <strain evidence="6">HvINT-</strain>
        <tissue evidence="6">Whole body</tissue>
    </source>
</reference>
<dbReference type="EMBL" id="NWSH01000170">
    <property type="protein sequence ID" value="PCG78801.1"/>
    <property type="molecule type" value="Genomic_DNA"/>
</dbReference>
<keyword evidence="4 5" id="KW-0472">Membrane</keyword>
<dbReference type="EMBL" id="NWSH01000170">
    <property type="protein sequence ID" value="PCG78802.1"/>
    <property type="molecule type" value="Genomic_DNA"/>
</dbReference>
<feature type="transmembrane region" description="Helical" evidence="5">
    <location>
        <begin position="102"/>
        <end position="127"/>
    </location>
</feature>
<name>A0A2A4K3G4_HELVI</name>
<proteinExistence type="predicted"/>
<evidence type="ECO:0000256" key="3">
    <source>
        <dbReference type="ARBA" id="ARBA00022989"/>
    </source>
</evidence>
<sequence>MASKMSLTLEVEAEALTAKIITMVCLFAISMVTGCLPMIISLKYDWFKTGDSNLRSSNRLVMGLLAFGGGILFATTFMHLLPEVDENIEELQEAGELGDFPLFLAGLIMCGGFFMIYLIEELVHLYINSRQNKKKDNTFAKPFRMRKSSLAGGSVEAQVEPSEEKELENAGKQAGHSHLVMNEEDSVASALRGLLIVLALSIHELFEGLAVGLESSVGNVWYMFGAVSAHKYIISFCIGVELLASGTKRWVSLVYIFTFSFMSALGIGIGILLVGGAGAVDAGVYSVVLQGLACGTLVYVVFFEVWKGSSGLLQFSCALLGFAVMVVLELIVELAA</sequence>
<accession>A0A2A4K3G4</accession>
<keyword evidence="2 5" id="KW-0812">Transmembrane</keyword>
<dbReference type="GO" id="GO:0005886">
    <property type="term" value="C:plasma membrane"/>
    <property type="evidence" value="ECO:0007669"/>
    <property type="project" value="TreeGrafter"/>
</dbReference>
<keyword evidence="3 5" id="KW-1133">Transmembrane helix</keyword>
<organism evidence="6">
    <name type="scientific">Heliothis virescens</name>
    <name type="common">Tobacco budworm moth</name>
    <dbReference type="NCBI Taxonomy" id="7102"/>
    <lineage>
        <taxon>Eukaryota</taxon>
        <taxon>Metazoa</taxon>
        <taxon>Ecdysozoa</taxon>
        <taxon>Arthropoda</taxon>
        <taxon>Hexapoda</taxon>
        <taxon>Insecta</taxon>
        <taxon>Pterygota</taxon>
        <taxon>Neoptera</taxon>
        <taxon>Endopterygota</taxon>
        <taxon>Lepidoptera</taxon>
        <taxon>Glossata</taxon>
        <taxon>Ditrysia</taxon>
        <taxon>Noctuoidea</taxon>
        <taxon>Noctuidae</taxon>
        <taxon>Heliothinae</taxon>
        <taxon>Heliothis</taxon>
    </lineage>
</organism>
<evidence type="ECO:0000256" key="2">
    <source>
        <dbReference type="ARBA" id="ARBA00022692"/>
    </source>
</evidence>
<evidence type="ECO:0000256" key="4">
    <source>
        <dbReference type="ARBA" id="ARBA00023136"/>
    </source>
</evidence>
<feature type="transmembrane region" description="Helical" evidence="5">
    <location>
        <begin position="191"/>
        <end position="213"/>
    </location>
</feature>
<gene>
    <name evidence="6" type="ORF">B5V51_3009</name>
</gene>
<comment type="subcellular location">
    <subcellularLocation>
        <location evidence="1">Membrane</location>
        <topology evidence="1">Multi-pass membrane protein</topology>
    </subcellularLocation>
</comment>
<dbReference type="InterPro" id="IPR003689">
    <property type="entry name" value="ZIP"/>
</dbReference>
<dbReference type="EMBL" id="NWSH01000170">
    <property type="protein sequence ID" value="PCG78800.1"/>
    <property type="molecule type" value="Genomic_DNA"/>
</dbReference>
<dbReference type="PANTHER" id="PTHR11040:SF203">
    <property type="entry name" value="FI18611P1-RELATED"/>
    <property type="match status" value="1"/>
</dbReference>
<evidence type="ECO:0000313" key="6">
    <source>
        <dbReference type="EMBL" id="PCG78801.1"/>
    </source>
</evidence>